<feature type="signal peptide" evidence="1">
    <location>
        <begin position="1"/>
        <end position="17"/>
    </location>
</feature>
<evidence type="ECO:0000313" key="2">
    <source>
        <dbReference type="EMBL" id="KFH61901.1"/>
    </source>
</evidence>
<keyword evidence="1" id="KW-0732">Signal</keyword>
<evidence type="ECO:0000256" key="1">
    <source>
        <dbReference type="SAM" id="SignalP"/>
    </source>
</evidence>
<proteinExistence type="predicted"/>
<sequence length="117" mass="12559">MYKSLVMLSALYASALAGSPYFVDIKNNAGTEDFRFNIVYEIRDCICLNNTQAGSITGVNGGLIKLFSSSDCSGKYKTLGSNSQASNAHWVNSFSFGASGVPTSGPDDYCPNWYAIN</sequence>
<protein>
    <submittedName>
        <fullName evidence="2">Uncharacterized protein</fullName>
    </submittedName>
</protein>
<reference evidence="2 3" key="1">
    <citation type="submission" date="2011-02" db="EMBL/GenBank/DDBJ databases">
        <title>The Genome Sequence of Mortierella verticillata NRRL 6337.</title>
        <authorList>
            <consortium name="The Broad Institute Genome Sequencing Platform"/>
            <person name="Russ C."/>
            <person name="Cuomo C."/>
            <person name="Burger G."/>
            <person name="Gray M.W."/>
            <person name="Holland P.W.H."/>
            <person name="King N."/>
            <person name="Lang F.B.F."/>
            <person name="Roger A.J."/>
            <person name="Ruiz-Trillo I."/>
            <person name="Young S.K."/>
            <person name="Zeng Q."/>
            <person name="Gargeya S."/>
            <person name="Alvarado L."/>
            <person name="Berlin A."/>
            <person name="Chapman S.B."/>
            <person name="Chen Z."/>
            <person name="Freedman E."/>
            <person name="Gellesch M."/>
            <person name="Goldberg J."/>
            <person name="Griggs A."/>
            <person name="Gujja S."/>
            <person name="Heilman E."/>
            <person name="Heiman D."/>
            <person name="Howarth C."/>
            <person name="Mehta T."/>
            <person name="Neiman D."/>
            <person name="Pearson M."/>
            <person name="Roberts A."/>
            <person name="Saif S."/>
            <person name="Shea T."/>
            <person name="Shenoy N."/>
            <person name="Sisk P."/>
            <person name="Stolte C."/>
            <person name="Sykes S."/>
            <person name="White J."/>
            <person name="Yandava C."/>
            <person name="Haas B."/>
            <person name="Nusbaum C."/>
            <person name="Birren B."/>
        </authorList>
    </citation>
    <scope>NUCLEOTIDE SEQUENCE [LARGE SCALE GENOMIC DNA]</scope>
    <source>
        <strain evidence="2 3">NRRL 6337</strain>
    </source>
</reference>
<dbReference type="AlphaFoldDB" id="A0A086TIX4"/>
<organism evidence="2 3">
    <name type="scientific">Podila verticillata NRRL 6337</name>
    <dbReference type="NCBI Taxonomy" id="1069443"/>
    <lineage>
        <taxon>Eukaryota</taxon>
        <taxon>Fungi</taxon>
        <taxon>Fungi incertae sedis</taxon>
        <taxon>Mucoromycota</taxon>
        <taxon>Mortierellomycotina</taxon>
        <taxon>Mortierellomycetes</taxon>
        <taxon>Mortierellales</taxon>
        <taxon>Mortierellaceae</taxon>
        <taxon>Podila</taxon>
    </lineage>
</organism>
<feature type="chain" id="PRO_5001815949" evidence="1">
    <location>
        <begin position="18"/>
        <end position="117"/>
    </location>
</feature>
<evidence type="ECO:0000313" key="3">
    <source>
        <dbReference type="Proteomes" id="UP000243308"/>
    </source>
</evidence>
<gene>
    <name evidence="2" type="ORF">MVEG_12235</name>
</gene>
<keyword evidence="3" id="KW-1185">Reference proteome</keyword>
<dbReference type="Proteomes" id="UP000243308">
    <property type="component" value="Unassembled WGS sequence"/>
</dbReference>
<dbReference type="EMBL" id="KN042435">
    <property type="protein sequence ID" value="KFH61901.1"/>
    <property type="molecule type" value="Genomic_DNA"/>
</dbReference>
<dbReference type="OrthoDB" id="2376661at2759"/>
<accession>A0A086TIX4</accession>
<name>A0A086TIX4_9FUNG</name>